<evidence type="ECO:0000313" key="3">
    <source>
        <dbReference type="Proteomes" id="UP000697995"/>
    </source>
</evidence>
<reference evidence="2 3" key="1">
    <citation type="journal article" date="2020" name="Microorganisms">
        <title>Osmotic Adaptation and Compatible Solute Biosynthesis of Phototrophic Bacteria as Revealed from Genome Analyses.</title>
        <authorList>
            <person name="Imhoff J.F."/>
            <person name="Rahn T."/>
            <person name="Kunzel S."/>
            <person name="Keller A."/>
            <person name="Neulinger S.C."/>
        </authorList>
    </citation>
    <scope>NUCLEOTIDE SEQUENCE [LARGE SCALE GENOMIC DNA]</scope>
    <source>
        <strain evidence="2 3">DSM 15382</strain>
    </source>
</reference>
<evidence type="ECO:0000313" key="2">
    <source>
        <dbReference type="EMBL" id="MBK1660328.1"/>
    </source>
</evidence>
<name>A0ABS1D0Z1_9PROT</name>
<dbReference type="EMBL" id="NRSG01000167">
    <property type="protein sequence ID" value="MBK1660328.1"/>
    <property type="molecule type" value="Genomic_DNA"/>
</dbReference>
<dbReference type="Proteomes" id="UP000697995">
    <property type="component" value="Unassembled WGS sequence"/>
</dbReference>
<sequence length="77" mass="8214">MPTMSILTHLHLPADPWLGAAVLGLALLAVAAPAAYLLLAGLDLEEVVAALRARRPCWRKLVKAAAHAVLFLKLLLL</sequence>
<proteinExistence type="predicted"/>
<evidence type="ECO:0000256" key="1">
    <source>
        <dbReference type="SAM" id="Phobius"/>
    </source>
</evidence>
<protein>
    <submittedName>
        <fullName evidence="2">Uncharacterized protein</fullName>
    </submittedName>
</protein>
<comment type="caution">
    <text evidence="2">The sequence shown here is derived from an EMBL/GenBank/DDBJ whole genome shotgun (WGS) entry which is preliminary data.</text>
</comment>
<keyword evidence="1" id="KW-0472">Membrane</keyword>
<keyword evidence="1" id="KW-0812">Transmembrane</keyword>
<accession>A0ABS1D0Z1</accession>
<keyword evidence="1" id="KW-1133">Transmembrane helix</keyword>
<organism evidence="2 3">
    <name type="scientific">Paracraurococcus ruber</name>
    <dbReference type="NCBI Taxonomy" id="77675"/>
    <lineage>
        <taxon>Bacteria</taxon>
        <taxon>Pseudomonadati</taxon>
        <taxon>Pseudomonadota</taxon>
        <taxon>Alphaproteobacteria</taxon>
        <taxon>Acetobacterales</taxon>
        <taxon>Roseomonadaceae</taxon>
        <taxon>Paracraurococcus</taxon>
    </lineage>
</organism>
<gene>
    <name evidence="2" type="ORF">CKO45_19045</name>
</gene>
<keyword evidence="3" id="KW-1185">Reference proteome</keyword>
<feature type="transmembrane region" description="Helical" evidence="1">
    <location>
        <begin position="17"/>
        <end position="39"/>
    </location>
</feature>